<comment type="similarity">
    <text evidence="1">Belongs to the QWRF family.</text>
</comment>
<sequence>HQILTILNLYLHEQKTLYNVWNTTSELWGSVTKKRINLQQLRQETKLTSTLNEQVAYLEDWALLESGHSSSLTDAIKSLEACTLRLPITTGAKVDIQSLKGAVCSAADVMQAMGSSIGSLLSRVEETNCLVSELADVTAQERAMVYDCVNLLSSTEAMQ</sequence>
<organism evidence="2 3">
    <name type="scientific">Thalictrum thalictroides</name>
    <name type="common">Rue-anemone</name>
    <name type="synonym">Anemone thalictroides</name>
    <dbReference type="NCBI Taxonomy" id="46969"/>
    <lineage>
        <taxon>Eukaryota</taxon>
        <taxon>Viridiplantae</taxon>
        <taxon>Streptophyta</taxon>
        <taxon>Embryophyta</taxon>
        <taxon>Tracheophyta</taxon>
        <taxon>Spermatophyta</taxon>
        <taxon>Magnoliopsida</taxon>
        <taxon>Ranunculales</taxon>
        <taxon>Ranunculaceae</taxon>
        <taxon>Thalictroideae</taxon>
        <taxon>Thalictrum</taxon>
    </lineage>
</organism>
<dbReference type="OrthoDB" id="1924320at2759"/>
<dbReference type="GO" id="GO:0008017">
    <property type="term" value="F:microtubule binding"/>
    <property type="evidence" value="ECO:0007669"/>
    <property type="project" value="TreeGrafter"/>
</dbReference>
<dbReference type="AlphaFoldDB" id="A0A7J6WYP3"/>
<accession>A0A7J6WYP3</accession>
<gene>
    <name evidence="2" type="ORF">FRX31_008376</name>
</gene>
<feature type="non-terminal residue" evidence="2">
    <location>
        <position position="159"/>
    </location>
</feature>
<dbReference type="GO" id="GO:0005737">
    <property type="term" value="C:cytoplasm"/>
    <property type="evidence" value="ECO:0007669"/>
    <property type="project" value="TreeGrafter"/>
</dbReference>
<dbReference type="GO" id="GO:0051225">
    <property type="term" value="P:spindle assembly"/>
    <property type="evidence" value="ECO:0007669"/>
    <property type="project" value="TreeGrafter"/>
</dbReference>
<dbReference type="EMBL" id="JABWDY010008649">
    <property type="protein sequence ID" value="KAF5202037.1"/>
    <property type="molecule type" value="Genomic_DNA"/>
</dbReference>
<evidence type="ECO:0000313" key="3">
    <source>
        <dbReference type="Proteomes" id="UP000554482"/>
    </source>
</evidence>
<dbReference type="PANTHER" id="PTHR31807:SF37">
    <property type="entry name" value="HAUS AUGMIN-LIKE COMPLEX SUBUNIT 8"/>
    <property type="match status" value="1"/>
</dbReference>
<name>A0A7J6WYP3_THATH</name>
<evidence type="ECO:0000256" key="1">
    <source>
        <dbReference type="ARBA" id="ARBA00010016"/>
    </source>
</evidence>
<dbReference type="Proteomes" id="UP000554482">
    <property type="component" value="Unassembled WGS sequence"/>
</dbReference>
<dbReference type="GO" id="GO:0005880">
    <property type="term" value="C:nuclear microtubule"/>
    <property type="evidence" value="ECO:0007669"/>
    <property type="project" value="TreeGrafter"/>
</dbReference>
<proteinExistence type="inferred from homology"/>
<protein>
    <submittedName>
        <fullName evidence="2">Qwrf motif-containing protein</fullName>
    </submittedName>
</protein>
<dbReference type="Pfam" id="PF04484">
    <property type="entry name" value="QWRF"/>
    <property type="match status" value="1"/>
</dbReference>
<feature type="non-terminal residue" evidence="2">
    <location>
        <position position="1"/>
    </location>
</feature>
<dbReference type="PANTHER" id="PTHR31807">
    <property type="entry name" value="AUGMIN FAMILY MEMBER"/>
    <property type="match status" value="1"/>
</dbReference>
<evidence type="ECO:0000313" key="2">
    <source>
        <dbReference type="EMBL" id="KAF5202037.1"/>
    </source>
</evidence>
<comment type="caution">
    <text evidence="2">The sequence shown here is derived from an EMBL/GenBank/DDBJ whole genome shotgun (WGS) entry which is preliminary data.</text>
</comment>
<dbReference type="InterPro" id="IPR007573">
    <property type="entry name" value="QWRF"/>
</dbReference>
<reference evidence="2 3" key="1">
    <citation type="submission" date="2020-06" db="EMBL/GenBank/DDBJ databases">
        <title>Transcriptomic and genomic resources for Thalictrum thalictroides and T. hernandezii: Facilitating candidate gene discovery in an emerging model plant lineage.</title>
        <authorList>
            <person name="Arias T."/>
            <person name="Riano-Pachon D.M."/>
            <person name="Di Stilio V.S."/>
        </authorList>
    </citation>
    <scope>NUCLEOTIDE SEQUENCE [LARGE SCALE GENOMIC DNA]</scope>
    <source>
        <strain evidence="3">cv. WT478/WT964</strain>
        <tissue evidence="2">Leaves</tissue>
    </source>
</reference>
<keyword evidence="3" id="KW-1185">Reference proteome</keyword>